<dbReference type="RefSeq" id="WP_171156037.1">
    <property type="nucleotide sequence ID" value="NZ_JABENB010000002.1"/>
</dbReference>
<dbReference type="CDD" id="cd07302">
    <property type="entry name" value="CHD"/>
    <property type="match status" value="1"/>
</dbReference>
<gene>
    <name evidence="4" type="ORF">HJ588_12435</name>
</gene>
<name>A0A849AP15_9MICO</name>
<evidence type="ECO:0000313" key="4">
    <source>
        <dbReference type="EMBL" id="NNG40070.1"/>
    </source>
</evidence>
<dbReference type="InterPro" id="IPR001054">
    <property type="entry name" value="A/G_cyclase"/>
</dbReference>
<sequence>MITCARCGFQSPVGTRFCPNCGAALAQGGLQAPVRKHVVILFVDIVGSTSLGESIDPEALRASLARYFDAVSKVVWKYGGTVEKFIGDAVMAVFGVPATREDDATRAVQAATEIHSAVKEVSGRMQAQLGQSLRVRIGINSGEVFVTHQPDGQFSVTGDAVNVAARLEAAAGPGETYVGDTVADLAGPTVTLDYVGPITHKGKTEPQDVYKVSESGTRHGVLRRTPFAGREIELRDLGAIADRSLRYSQGWFLTYVGEPGIGKNRLVSHFLDERDGMRVLRGTAQPLATDGSYGPLAKLLSAIGDDWPDIVTGMFDDPTATAIVRRLKSATARSEETTSTDDIVWAVRKVLSRLALAGPIAVVWKDIEWASDPMLDLIEQLVEPLRTYPVLTICTARPELFERRPMWGGGQQSRVEPVDALDAAALREMASERMPELEAAAKESGQSVDVSLNALIRRSDGNPQVFQVLLECMCDGEELPVSVHTLFEATLDRLTPMERAFCEVGSVLGREFYAEAVGPVRTASPDPADDGNDVAGRLRQLNILEFGDQDTSGFTRYQFVQSMLMETAYRTQARQVRSERHVRAADWLAANAERLDGSQRQAIAEHLRQAYDEIAAVSADLDLVNGIRDRAAQAGFQAAEELDLRGEPGARESYLDLLPLYANGDPRLHDVAHRAFMRTDHIEMSEIEEIVQLLDRKLVESPAWLVHREAMLLAGRLQTGVTLPLDGIDVATELVGASSSFADLEGLRFDAGWARVLAYGLAGRMSEGLTEVGRLSDLAEEAGDRPVRRRLTFARVEYGMWSDEPVTTVLEDVDQALAAAGAQRDRILSLLPMRVWLRAMRGDRTGATADWDRVLELSSGADYLARETDRWAMALYSFGDAAGAADALQESLPLLTPIAQLDNSLWIVRLRMRAGDFAGALEVFDGDLEAPTLEDDGYSPGLRDSVTGLLLAATGREDLARARLQQARDGTRGMSMPITLAERDIDEAMALRLLGDEPAARLAQERAASAYDRKGATAMARNVDTWLSVTDTLKGDTDAHPHA</sequence>
<dbReference type="GO" id="GO:0009190">
    <property type="term" value="P:cyclic nucleotide biosynthetic process"/>
    <property type="evidence" value="ECO:0007669"/>
    <property type="project" value="InterPro"/>
</dbReference>
<dbReference type="GO" id="GO:0005737">
    <property type="term" value="C:cytoplasm"/>
    <property type="evidence" value="ECO:0007669"/>
    <property type="project" value="TreeGrafter"/>
</dbReference>
<keyword evidence="2" id="KW-0067">ATP-binding</keyword>
<proteinExistence type="predicted"/>
<accession>A0A849AP15</accession>
<dbReference type="AlphaFoldDB" id="A0A849AP15"/>
<dbReference type="InterPro" id="IPR029787">
    <property type="entry name" value="Nucleotide_cyclase"/>
</dbReference>
<dbReference type="SMART" id="SM00044">
    <property type="entry name" value="CYCc"/>
    <property type="match status" value="1"/>
</dbReference>
<dbReference type="PANTHER" id="PTHR16305:SF28">
    <property type="entry name" value="GUANYLATE CYCLASE DOMAIN-CONTAINING PROTEIN"/>
    <property type="match status" value="1"/>
</dbReference>
<dbReference type="GO" id="GO:0004016">
    <property type="term" value="F:adenylate cyclase activity"/>
    <property type="evidence" value="ECO:0007669"/>
    <property type="project" value="UniProtKB-ARBA"/>
</dbReference>
<dbReference type="Pfam" id="PF13191">
    <property type="entry name" value="AAA_16"/>
    <property type="match status" value="1"/>
</dbReference>
<dbReference type="PANTHER" id="PTHR16305">
    <property type="entry name" value="TESTICULAR SOLUBLE ADENYLYL CYCLASE"/>
    <property type="match status" value="1"/>
</dbReference>
<dbReference type="InterPro" id="IPR041664">
    <property type="entry name" value="AAA_16"/>
</dbReference>
<keyword evidence="5" id="KW-1185">Reference proteome</keyword>
<keyword evidence="1" id="KW-0547">Nucleotide-binding</keyword>
<evidence type="ECO:0000313" key="5">
    <source>
        <dbReference type="Proteomes" id="UP000557772"/>
    </source>
</evidence>
<protein>
    <submittedName>
        <fullName evidence="4">AAA family ATPase</fullName>
    </submittedName>
</protein>
<evidence type="ECO:0000256" key="2">
    <source>
        <dbReference type="ARBA" id="ARBA00022840"/>
    </source>
</evidence>
<reference evidence="4 5" key="1">
    <citation type="submission" date="2020-05" db="EMBL/GenBank/DDBJ databases">
        <title>Flexivirga sp. ID2601S isolated from air conditioner.</title>
        <authorList>
            <person name="Kim D.H."/>
        </authorList>
    </citation>
    <scope>NUCLEOTIDE SEQUENCE [LARGE SCALE GENOMIC DNA]</scope>
    <source>
        <strain evidence="4 5">ID2601S</strain>
    </source>
</reference>
<evidence type="ECO:0000259" key="3">
    <source>
        <dbReference type="PROSITE" id="PS50125"/>
    </source>
</evidence>
<dbReference type="SUPFAM" id="SSF55073">
    <property type="entry name" value="Nucleotide cyclase"/>
    <property type="match status" value="1"/>
</dbReference>
<feature type="domain" description="Guanylate cyclase" evidence="3">
    <location>
        <begin position="39"/>
        <end position="168"/>
    </location>
</feature>
<dbReference type="Pfam" id="PF00211">
    <property type="entry name" value="Guanylate_cyc"/>
    <property type="match status" value="1"/>
</dbReference>
<dbReference type="GO" id="GO:0035556">
    <property type="term" value="P:intracellular signal transduction"/>
    <property type="evidence" value="ECO:0007669"/>
    <property type="project" value="InterPro"/>
</dbReference>
<dbReference type="PROSITE" id="PS50125">
    <property type="entry name" value="GUANYLATE_CYCLASE_2"/>
    <property type="match status" value="1"/>
</dbReference>
<dbReference type="Gene3D" id="3.30.70.1230">
    <property type="entry name" value="Nucleotide cyclase"/>
    <property type="match status" value="1"/>
</dbReference>
<evidence type="ECO:0000256" key="1">
    <source>
        <dbReference type="ARBA" id="ARBA00022741"/>
    </source>
</evidence>
<organism evidence="4 5">
    <name type="scientific">Flexivirga aerilata</name>
    <dbReference type="NCBI Taxonomy" id="1656889"/>
    <lineage>
        <taxon>Bacteria</taxon>
        <taxon>Bacillati</taxon>
        <taxon>Actinomycetota</taxon>
        <taxon>Actinomycetes</taxon>
        <taxon>Micrococcales</taxon>
        <taxon>Dermacoccaceae</taxon>
        <taxon>Flexivirga</taxon>
    </lineage>
</organism>
<dbReference type="GO" id="GO:0005524">
    <property type="term" value="F:ATP binding"/>
    <property type="evidence" value="ECO:0007669"/>
    <property type="project" value="UniProtKB-KW"/>
</dbReference>
<dbReference type="EMBL" id="JABENB010000002">
    <property type="protein sequence ID" value="NNG40070.1"/>
    <property type="molecule type" value="Genomic_DNA"/>
</dbReference>
<comment type="caution">
    <text evidence="4">The sequence shown here is derived from an EMBL/GenBank/DDBJ whole genome shotgun (WGS) entry which is preliminary data.</text>
</comment>
<dbReference type="Proteomes" id="UP000557772">
    <property type="component" value="Unassembled WGS sequence"/>
</dbReference>